<name>A0A0U3GMG9_9MICC</name>
<dbReference type="GO" id="GO:0003677">
    <property type="term" value="F:DNA binding"/>
    <property type="evidence" value="ECO:0007669"/>
    <property type="project" value="InterPro"/>
</dbReference>
<dbReference type="PANTHER" id="PTHR33841">
    <property type="entry name" value="DNA METHYLTRANSFERASE YEEA-RELATED"/>
    <property type="match status" value="1"/>
</dbReference>
<organism evidence="7 9">
    <name type="scientific">Kocuria flava</name>
    <dbReference type="NCBI Taxonomy" id="446860"/>
    <lineage>
        <taxon>Bacteria</taxon>
        <taxon>Bacillati</taxon>
        <taxon>Actinomycetota</taxon>
        <taxon>Actinomycetes</taxon>
        <taxon>Micrococcales</taxon>
        <taxon>Micrococcaceae</taxon>
        <taxon>Kocuria</taxon>
    </lineage>
</organism>
<dbReference type="Pfam" id="PF02384">
    <property type="entry name" value="N6_Mtase"/>
    <property type="match status" value="1"/>
</dbReference>
<dbReference type="PANTHER" id="PTHR33841:SF5">
    <property type="entry name" value="DNA METHYLASE (MODIFICATION METHYLASE) (METHYLTRANSFERASE)-RELATED"/>
    <property type="match status" value="1"/>
</dbReference>
<dbReference type="InterPro" id="IPR050953">
    <property type="entry name" value="N4_N6_ade-DNA_methylase"/>
</dbReference>
<dbReference type="PRINTS" id="PR00507">
    <property type="entry name" value="N12N6MTFRASE"/>
</dbReference>
<keyword evidence="7" id="KW-0614">Plasmid</keyword>
<evidence type="ECO:0000313" key="7">
    <source>
        <dbReference type="EMBL" id="ALU41422.1"/>
    </source>
</evidence>
<evidence type="ECO:0000256" key="2">
    <source>
        <dbReference type="ARBA" id="ARBA00022679"/>
    </source>
</evidence>
<dbReference type="Gene3D" id="3.40.50.150">
    <property type="entry name" value="Vaccinia Virus protein VP39"/>
    <property type="match status" value="1"/>
</dbReference>
<sequence length="554" mass="59265">MTEAVALDVLRDGDTVDLRKARGAFFTPGAIVDFIAQWAIDETTEAVLEPAAGEAAFLLSAATRAQEIGGTVELVGVELHESSAAFAREFLADHGVQAHLEASDFFEVPASPRFDAVIGNPPYIRYQAHAGASRAASRAAAAAAGVELSELASSWAAFVAHSTAFLRTGGKLGLVLPAELLSTNYAAPVRSFLMENFAEVDLVLFSERVFPTVQEEVVLLLASGWGQGPTDRFQLFHAHNAADLAHLGAPATWVPTSTGEKWTAAMVSPIASALFHTVADSPAFTELRMWGKTSLGAVTGGNRYFTMTAEEVAELGLGRGEVVRISPPGSSHLRHLALTPARLKKLTQNGSATYLFHPGVNPSAAAKVKITAGEAAGVDQAYKCRVRTPWWRTPLLEAPDLFLTYMNADIPQLATNTARVRHLNSVHGVYLADPYHQLGQELLPLAALNTVTSLSAETVGRAYGGGMLKIEPREADRWHVPSPDLLEEHREALLAIKPKVTALLEDGERGRATALVDQVLLVDGLGMAQEDLEALAQGRATLKARRVARSKSVK</sequence>
<dbReference type="InterPro" id="IPR003356">
    <property type="entry name" value="DNA_methylase_A-5"/>
</dbReference>
<dbReference type="Proteomes" id="UP000321155">
    <property type="component" value="Unassembled WGS sequence"/>
</dbReference>
<keyword evidence="10" id="KW-1185">Reference proteome</keyword>
<keyword evidence="3" id="KW-0949">S-adenosyl-L-methionine</keyword>
<evidence type="ECO:0000256" key="1">
    <source>
        <dbReference type="ARBA" id="ARBA00022603"/>
    </source>
</evidence>
<reference evidence="7 9" key="1">
    <citation type="submission" date="2015-11" db="EMBL/GenBank/DDBJ databases">
        <title>Complete Genome Sequence of Kocuria flava strain HO-9041.</title>
        <authorList>
            <person name="Zhou M."/>
            <person name="Dai J."/>
        </authorList>
    </citation>
    <scope>NUCLEOTIDE SEQUENCE [LARGE SCALE GENOMIC DNA]</scope>
    <source>
        <strain evidence="7 9">HO-9041</strain>
        <plasmid evidence="7 9">1</plasmid>
    </source>
</reference>
<dbReference type="CDD" id="cd02440">
    <property type="entry name" value="AdoMet_MTases"/>
    <property type="match status" value="1"/>
</dbReference>
<dbReference type="InterPro" id="IPR029063">
    <property type="entry name" value="SAM-dependent_MTases_sf"/>
</dbReference>
<evidence type="ECO:0000259" key="6">
    <source>
        <dbReference type="Pfam" id="PF22837"/>
    </source>
</evidence>
<evidence type="ECO:0000259" key="5">
    <source>
        <dbReference type="Pfam" id="PF02384"/>
    </source>
</evidence>
<reference evidence="8 10" key="2">
    <citation type="submission" date="2019-07" db="EMBL/GenBank/DDBJ databases">
        <title>Whole genome shotgun sequence of Kocuria flava NBRC 107626.</title>
        <authorList>
            <person name="Hosoyama A."/>
            <person name="Uohara A."/>
            <person name="Ohji S."/>
            <person name="Ichikawa N."/>
        </authorList>
    </citation>
    <scope>NUCLEOTIDE SEQUENCE [LARGE SCALE GENOMIC DNA]</scope>
    <source>
        <strain evidence="8 10">NBRC 107626</strain>
    </source>
</reference>
<dbReference type="Pfam" id="PF22837">
    <property type="entry name" value="M_Eco57I_C"/>
    <property type="match status" value="1"/>
</dbReference>
<dbReference type="PROSITE" id="PS00092">
    <property type="entry name" value="N6_MTASE"/>
    <property type="match status" value="1"/>
</dbReference>
<feature type="domain" description="DNA methylase adenine-specific" evidence="5">
    <location>
        <begin position="20"/>
        <end position="220"/>
    </location>
</feature>
<dbReference type="Proteomes" id="UP000057181">
    <property type="component" value="Plasmid 1"/>
</dbReference>
<dbReference type="InterPro" id="IPR054520">
    <property type="entry name" value="M_Eco57I_C"/>
</dbReference>
<protein>
    <submittedName>
        <fullName evidence="7">Methyltransferase</fullName>
    </submittedName>
</protein>
<dbReference type="SUPFAM" id="SSF53335">
    <property type="entry name" value="S-adenosyl-L-methionine-dependent methyltransferases"/>
    <property type="match status" value="1"/>
</dbReference>
<geneLocation type="plasmid" evidence="7">
    <name>1</name>
</geneLocation>
<dbReference type="REBASE" id="134081">
    <property type="entry name" value="M.Kfl9041ORF16175P"/>
</dbReference>
<dbReference type="GO" id="GO:0009007">
    <property type="term" value="F:site-specific DNA-methyltransferase (adenine-specific) activity"/>
    <property type="evidence" value="ECO:0007669"/>
    <property type="project" value="UniProtKB-EC"/>
</dbReference>
<dbReference type="OrthoDB" id="32195at2"/>
<evidence type="ECO:0000313" key="8">
    <source>
        <dbReference type="EMBL" id="GEO92151.1"/>
    </source>
</evidence>
<dbReference type="GO" id="GO:0032259">
    <property type="term" value="P:methylation"/>
    <property type="evidence" value="ECO:0007669"/>
    <property type="project" value="UniProtKB-KW"/>
</dbReference>
<evidence type="ECO:0000313" key="10">
    <source>
        <dbReference type="Proteomes" id="UP000321155"/>
    </source>
</evidence>
<evidence type="ECO:0000313" key="9">
    <source>
        <dbReference type="Proteomes" id="UP000057181"/>
    </source>
</evidence>
<keyword evidence="2 7" id="KW-0808">Transferase</keyword>
<gene>
    <name evidence="7" type="ORF">AS188_16175</name>
    <name evidence="8" type="ORF">KFL01_14570</name>
</gene>
<keyword evidence="4" id="KW-0680">Restriction system</keyword>
<dbReference type="GO" id="GO:0008170">
    <property type="term" value="F:N-methyltransferase activity"/>
    <property type="evidence" value="ECO:0007669"/>
    <property type="project" value="InterPro"/>
</dbReference>
<dbReference type="InterPro" id="IPR002052">
    <property type="entry name" value="DNA_methylase_N6_adenine_CS"/>
</dbReference>
<dbReference type="GO" id="GO:0009307">
    <property type="term" value="P:DNA restriction-modification system"/>
    <property type="evidence" value="ECO:0007669"/>
    <property type="project" value="UniProtKB-KW"/>
</dbReference>
<evidence type="ECO:0000256" key="4">
    <source>
        <dbReference type="ARBA" id="ARBA00022747"/>
    </source>
</evidence>
<dbReference type="EMBL" id="BJZR01000033">
    <property type="protein sequence ID" value="GEO92151.1"/>
    <property type="molecule type" value="Genomic_DNA"/>
</dbReference>
<evidence type="ECO:0000256" key="3">
    <source>
        <dbReference type="ARBA" id="ARBA00022691"/>
    </source>
</evidence>
<dbReference type="AlphaFoldDB" id="A0A0U3GMG9"/>
<feature type="domain" description="Type II methyltransferase M.Eco57I C-terminal" evidence="6">
    <location>
        <begin position="260"/>
        <end position="521"/>
    </location>
</feature>
<proteinExistence type="predicted"/>
<dbReference type="KEGG" id="kfv:AS188_16175"/>
<dbReference type="EMBL" id="CP013255">
    <property type="protein sequence ID" value="ALU41422.1"/>
    <property type="molecule type" value="Genomic_DNA"/>
</dbReference>
<accession>A0A0U3GMG9</accession>
<dbReference type="RefSeq" id="WP_058860086.1">
    <property type="nucleotide sequence ID" value="NZ_BJZR01000033.1"/>
</dbReference>
<keyword evidence="1 7" id="KW-0489">Methyltransferase</keyword>